<reference evidence="3" key="1">
    <citation type="journal article" date="2014" name="Int. J. Syst. Evol. Microbiol.">
        <title>Complete genome of a new Firmicutes species belonging to the dominant human colonic microbiota ('Ruminococcus bicirculans') reveals two chromosomes and a selective capacity to utilize plant glucans.</title>
        <authorList>
            <consortium name="NISC Comparative Sequencing Program"/>
            <person name="Wegmann U."/>
            <person name="Louis P."/>
            <person name="Goesmann A."/>
            <person name="Henrissat B."/>
            <person name="Duncan S.H."/>
            <person name="Flint H.J."/>
        </authorList>
    </citation>
    <scope>NUCLEOTIDE SEQUENCE</scope>
    <source>
        <strain evidence="3">CECT 7703</strain>
    </source>
</reference>
<feature type="signal peptide" evidence="1">
    <location>
        <begin position="1"/>
        <end position="16"/>
    </location>
</feature>
<accession>A0ABT8B4W2</accession>
<evidence type="ECO:0000259" key="2">
    <source>
        <dbReference type="Pfam" id="PF00497"/>
    </source>
</evidence>
<name>A0ABT8B4W2_9NEIS</name>
<comment type="caution">
    <text evidence="3">The sequence shown here is derived from an EMBL/GenBank/DDBJ whole genome shotgun (WGS) entry which is preliminary data.</text>
</comment>
<evidence type="ECO:0000256" key="1">
    <source>
        <dbReference type="SAM" id="SignalP"/>
    </source>
</evidence>
<dbReference type="Pfam" id="PF00497">
    <property type="entry name" value="SBP_bac_3"/>
    <property type="match status" value="1"/>
</dbReference>
<keyword evidence="4" id="KW-1185">Reference proteome</keyword>
<dbReference type="EMBL" id="JAUFPU010000005">
    <property type="protein sequence ID" value="MDN3576686.1"/>
    <property type="molecule type" value="Genomic_DNA"/>
</dbReference>
<sequence length="244" mass="26931">MYRCLLALCLLCVAQAETLEVGAFSVAPWIIAAGNDKVSGALVDFYNQDVAPRAGVTLRWHGAVTVSRLVEDLRLGKLQFSPILTRTPERLQQLRFGNTLVTRFEPCLAVLPASPLKQLNRPEDLAGFTIGWTVGGKSPDFLDNPGINMDRTGVPEWELANLGKLRLGRIDAAYFSNPLTPLFFRPIASVQYRLVKIPVPPIALYPVYPPDTDPALVARMDKAIAKALSEGRLERHLSNYLPPE</sequence>
<protein>
    <submittedName>
        <fullName evidence="3">Transporter substrate-binding domain-containing protein</fullName>
    </submittedName>
</protein>
<reference evidence="3" key="2">
    <citation type="submission" date="2023-06" db="EMBL/GenBank/DDBJ databases">
        <authorList>
            <person name="Lucena T."/>
            <person name="Sun Q."/>
        </authorList>
    </citation>
    <scope>NUCLEOTIDE SEQUENCE</scope>
    <source>
        <strain evidence="3">CECT 7703</strain>
    </source>
</reference>
<dbReference type="SUPFAM" id="SSF53850">
    <property type="entry name" value="Periplasmic binding protein-like II"/>
    <property type="match status" value="1"/>
</dbReference>
<dbReference type="Proteomes" id="UP001180081">
    <property type="component" value="Unassembled WGS sequence"/>
</dbReference>
<organism evidence="3 4">
    <name type="scientific">Chitinimonas viridis</name>
    <dbReference type="NCBI Taxonomy" id="664880"/>
    <lineage>
        <taxon>Bacteria</taxon>
        <taxon>Pseudomonadati</taxon>
        <taxon>Pseudomonadota</taxon>
        <taxon>Betaproteobacteria</taxon>
        <taxon>Neisseriales</taxon>
        <taxon>Chitinibacteraceae</taxon>
        <taxon>Chitinimonas</taxon>
    </lineage>
</organism>
<proteinExistence type="predicted"/>
<gene>
    <name evidence="3" type="ORF">QWZ03_07915</name>
</gene>
<keyword evidence="1" id="KW-0732">Signal</keyword>
<dbReference type="Gene3D" id="3.40.190.10">
    <property type="entry name" value="Periplasmic binding protein-like II"/>
    <property type="match status" value="2"/>
</dbReference>
<feature type="domain" description="Solute-binding protein family 3/N-terminal" evidence="2">
    <location>
        <begin position="26"/>
        <end position="241"/>
    </location>
</feature>
<evidence type="ECO:0000313" key="4">
    <source>
        <dbReference type="Proteomes" id="UP001180081"/>
    </source>
</evidence>
<dbReference type="InterPro" id="IPR001638">
    <property type="entry name" value="Solute-binding_3/MltF_N"/>
</dbReference>
<evidence type="ECO:0000313" key="3">
    <source>
        <dbReference type="EMBL" id="MDN3576686.1"/>
    </source>
</evidence>
<feature type="chain" id="PRO_5045054928" evidence="1">
    <location>
        <begin position="17"/>
        <end position="244"/>
    </location>
</feature>
<dbReference type="RefSeq" id="WP_290332214.1">
    <property type="nucleotide sequence ID" value="NZ_JAUFPU010000005.1"/>
</dbReference>